<protein>
    <submittedName>
        <fullName evidence="1">AroM protein</fullName>
    </submittedName>
</protein>
<proteinExistence type="predicted"/>
<dbReference type="InterPro" id="IPR010843">
    <property type="entry name" value="Uncharacterised_AroM"/>
</dbReference>
<gene>
    <name evidence="1" type="ORF">SAMN02982989_5396</name>
</gene>
<dbReference type="OrthoDB" id="8454047at2"/>
<keyword evidence="2" id="KW-1185">Reference proteome</keyword>
<accession>A0A1X7DCR6</accession>
<dbReference type="Proteomes" id="UP000192903">
    <property type="component" value="Unassembled WGS sequence"/>
</dbReference>
<dbReference type="Pfam" id="PF07302">
    <property type="entry name" value="AroM"/>
    <property type="match status" value="1"/>
</dbReference>
<evidence type="ECO:0000313" key="1">
    <source>
        <dbReference type="EMBL" id="SMF13125.1"/>
    </source>
</evidence>
<evidence type="ECO:0000313" key="2">
    <source>
        <dbReference type="Proteomes" id="UP000192903"/>
    </source>
</evidence>
<reference evidence="2" key="1">
    <citation type="submission" date="2017-04" db="EMBL/GenBank/DDBJ databases">
        <authorList>
            <person name="Varghese N."/>
            <person name="Submissions S."/>
        </authorList>
    </citation>
    <scope>NUCLEOTIDE SEQUENCE [LARGE SCALE GENOMIC DNA]</scope>
    <source>
        <strain evidence="2">B4P</strain>
    </source>
</reference>
<organism evidence="1 2">
    <name type="scientific">Xaviernesmea oryzae</name>
    <dbReference type="NCBI Taxonomy" id="464029"/>
    <lineage>
        <taxon>Bacteria</taxon>
        <taxon>Pseudomonadati</taxon>
        <taxon>Pseudomonadota</taxon>
        <taxon>Alphaproteobacteria</taxon>
        <taxon>Hyphomicrobiales</taxon>
        <taxon>Rhizobiaceae</taxon>
        <taxon>Rhizobium/Agrobacterium group</taxon>
        <taxon>Xaviernesmea</taxon>
    </lineage>
</organism>
<dbReference type="AlphaFoldDB" id="A0A1X7DCR6"/>
<name>A0A1X7DCR6_9HYPH</name>
<dbReference type="RefSeq" id="WP_159457600.1">
    <property type="nucleotide sequence ID" value="NZ_FXAF01000002.1"/>
</dbReference>
<dbReference type="STRING" id="464029.SAMN02982989_5396"/>
<sequence>MTTANHSKPRIGFISLGQGPRPDLDTFHRELLAKAGRDIGIVWRHALEGLGPDKLDAMSARDGAPAIRSNIRENGARGPLGAGWTAKWFDRDSFIGPVQASIRELETDENVDLTIVCAAEEFPDGSFASTRPVIFPPLALSSYAQALSMTRPSAKVAMLVYGDRQRDQQKAGWAAKPWARSLDLVFCGHGGDIDAAGAELTMLSPDIVLVWAYGATVGGGDALSVRLGVPVITAASASVGMALNLLPATDAERRP</sequence>
<dbReference type="EMBL" id="FXAF01000002">
    <property type="protein sequence ID" value="SMF13125.1"/>
    <property type="molecule type" value="Genomic_DNA"/>
</dbReference>